<feature type="chain" id="PRO_5032706470" evidence="1">
    <location>
        <begin position="26"/>
        <end position="201"/>
    </location>
</feature>
<evidence type="ECO:0000313" key="2">
    <source>
        <dbReference type="EMBL" id="HGW94765.1"/>
    </source>
</evidence>
<protein>
    <submittedName>
        <fullName evidence="2">Uncharacterized protein</fullName>
    </submittedName>
</protein>
<organism evidence="2">
    <name type="scientific">Oscillatoriales cyanobacterium SpSt-402</name>
    <dbReference type="NCBI Taxonomy" id="2282168"/>
    <lineage>
        <taxon>Bacteria</taxon>
        <taxon>Bacillati</taxon>
        <taxon>Cyanobacteriota</taxon>
        <taxon>Cyanophyceae</taxon>
        <taxon>Oscillatoriophycideae</taxon>
        <taxon>Oscillatoriales</taxon>
    </lineage>
</organism>
<gene>
    <name evidence="2" type="ORF">ENR47_10860</name>
</gene>
<comment type="caution">
    <text evidence="2">The sequence shown here is derived from an EMBL/GenBank/DDBJ whole genome shotgun (WGS) entry which is preliminary data.</text>
</comment>
<dbReference type="AlphaFoldDB" id="A0A832H9C5"/>
<sequence>MKFLKTTLIVCVLLLNILLVRPAWADAGKFIKTPEYTEVTQAIADLKNPEKTTDLAPEAIQQKLADLRFQKYVLETAEERSVCRNDTGKTLGIYTKSKKAVLPTISFLGAGQATDDDIECMGIFLPAGSKVASGSAEGFADSVVAKFVPGTQLTATADPETGVIDFNAPGSGFFKTGEIDWAIPTLTQAEVEAQVPNAPVD</sequence>
<dbReference type="EMBL" id="DSRD01000675">
    <property type="protein sequence ID" value="HGW94765.1"/>
    <property type="molecule type" value="Genomic_DNA"/>
</dbReference>
<keyword evidence="1" id="KW-0732">Signal</keyword>
<accession>A0A832H9C5</accession>
<reference evidence="2" key="1">
    <citation type="journal article" date="2020" name="mSystems">
        <title>Genome- and Community-Level Interaction Insights into Carbon Utilization and Element Cycling Functions of Hydrothermarchaeota in Hydrothermal Sediment.</title>
        <authorList>
            <person name="Zhou Z."/>
            <person name="Liu Y."/>
            <person name="Xu W."/>
            <person name="Pan J."/>
            <person name="Luo Z.H."/>
            <person name="Li M."/>
        </authorList>
    </citation>
    <scope>NUCLEOTIDE SEQUENCE [LARGE SCALE GENOMIC DNA]</scope>
    <source>
        <strain evidence="2">SpSt-402</strain>
    </source>
</reference>
<name>A0A832H9C5_9CYAN</name>
<evidence type="ECO:0000256" key="1">
    <source>
        <dbReference type="SAM" id="SignalP"/>
    </source>
</evidence>
<proteinExistence type="predicted"/>
<feature type="signal peptide" evidence="1">
    <location>
        <begin position="1"/>
        <end position="25"/>
    </location>
</feature>